<feature type="domain" description="MAM" evidence="2">
    <location>
        <begin position="43"/>
        <end position="142"/>
    </location>
</feature>
<evidence type="ECO:0000313" key="4">
    <source>
        <dbReference type="Proteomes" id="UP000271974"/>
    </source>
</evidence>
<keyword evidence="1" id="KW-0732">Signal</keyword>
<dbReference type="InterPro" id="IPR013320">
    <property type="entry name" value="ConA-like_dom_sf"/>
</dbReference>
<dbReference type="AlphaFoldDB" id="A0A433U1Q2"/>
<protein>
    <recommendedName>
        <fullName evidence="2">MAM domain-containing protein</fullName>
    </recommendedName>
</protein>
<feature type="chain" id="PRO_5019558562" description="MAM domain-containing protein" evidence="1">
    <location>
        <begin position="28"/>
        <end position="366"/>
    </location>
</feature>
<feature type="signal peptide" evidence="1">
    <location>
        <begin position="1"/>
        <end position="27"/>
    </location>
</feature>
<accession>A0A433U1Q2</accession>
<dbReference type="STRING" id="188477.A0A433U1Q2"/>
<dbReference type="SMART" id="SM00137">
    <property type="entry name" value="MAM"/>
    <property type="match status" value="1"/>
</dbReference>
<gene>
    <name evidence="3" type="ORF">EGW08_004493</name>
</gene>
<evidence type="ECO:0000256" key="1">
    <source>
        <dbReference type="SAM" id="SignalP"/>
    </source>
</evidence>
<dbReference type="InterPro" id="IPR000998">
    <property type="entry name" value="MAM_dom"/>
</dbReference>
<organism evidence="3 4">
    <name type="scientific">Elysia chlorotica</name>
    <name type="common">Eastern emerald elysia</name>
    <name type="synonym">Sea slug</name>
    <dbReference type="NCBI Taxonomy" id="188477"/>
    <lineage>
        <taxon>Eukaryota</taxon>
        <taxon>Metazoa</taxon>
        <taxon>Spiralia</taxon>
        <taxon>Lophotrochozoa</taxon>
        <taxon>Mollusca</taxon>
        <taxon>Gastropoda</taxon>
        <taxon>Heterobranchia</taxon>
        <taxon>Euthyneura</taxon>
        <taxon>Panpulmonata</taxon>
        <taxon>Sacoglossa</taxon>
        <taxon>Placobranchoidea</taxon>
        <taxon>Plakobranchidae</taxon>
        <taxon>Elysia</taxon>
    </lineage>
</organism>
<feature type="non-terminal residue" evidence="3">
    <location>
        <position position="366"/>
    </location>
</feature>
<reference evidence="3 4" key="1">
    <citation type="submission" date="2019-01" db="EMBL/GenBank/DDBJ databases">
        <title>A draft genome assembly of the solar-powered sea slug Elysia chlorotica.</title>
        <authorList>
            <person name="Cai H."/>
            <person name="Li Q."/>
            <person name="Fang X."/>
            <person name="Li J."/>
            <person name="Curtis N.E."/>
            <person name="Altenburger A."/>
            <person name="Shibata T."/>
            <person name="Feng M."/>
            <person name="Maeda T."/>
            <person name="Schwartz J.A."/>
            <person name="Shigenobu S."/>
            <person name="Lundholm N."/>
            <person name="Nishiyama T."/>
            <person name="Yang H."/>
            <person name="Hasebe M."/>
            <person name="Li S."/>
            <person name="Pierce S.K."/>
            <person name="Wang J."/>
        </authorList>
    </citation>
    <scope>NUCLEOTIDE SEQUENCE [LARGE SCALE GENOMIC DNA]</scope>
    <source>
        <strain evidence="3">EC2010</strain>
        <tissue evidence="3">Whole organism of an adult</tissue>
    </source>
</reference>
<evidence type="ECO:0000313" key="3">
    <source>
        <dbReference type="EMBL" id="RUS87747.1"/>
    </source>
</evidence>
<dbReference type="EMBL" id="RQTK01000102">
    <property type="protein sequence ID" value="RUS87747.1"/>
    <property type="molecule type" value="Genomic_DNA"/>
</dbReference>
<comment type="caution">
    <text evidence="3">The sequence shown here is derived from an EMBL/GenBank/DDBJ whole genome shotgun (WGS) entry which is preliminary data.</text>
</comment>
<sequence>MFIARVTPLVGLLLYVILVADFQAVRGQDEKLLSTDILKSQEFRSRTLAPNKGVHCVSYYARTWQDNSVANLQTRLENADTGKTTLVFPTNNHLTLELRLVFFEIPEQTKPFKVVIEKAAGNDQDASVAIVDVEVTEGPCLDVSGSCDFERDQCHYSSSGNFQNWTRTSGLQVEDSGVRYPAVDSTIGSGVGQYMKVHLKNERDTAQLTSHILQSSKSCLRFSYSILGDGKILVSILNGPVLSTISNTDSSLKTSSLGWREAEVDISLKDGTKDYRLNFTAMSGGTQTWIALDDIKVLHNSCYSLPAPIEPEESAIIAEGSCDFDSGCADDWKPDQNNMGYTWKLRTGKTTHSFPKFDHTHGDSTS</sequence>
<dbReference type="Pfam" id="PF00629">
    <property type="entry name" value="MAM"/>
    <property type="match status" value="2"/>
</dbReference>
<feature type="domain" description="MAM" evidence="2">
    <location>
        <begin position="145"/>
        <end position="304"/>
    </location>
</feature>
<feature type="domain" description="MAM" evidence="2">
    <location>
        <begin position="320"/>
        <end position="366"/>
    </location>
</feature>
<dbReference type="InterPro" id="IPR051560">
    <property type="entry name" value="MAM_domain-containing"/>
</dbReference>
<dbReference type="OrthoDB" id="10020495at2759"/>
<dbReference type="SUPFAM" id="SSF49899">
    <property type="entry name" value="Concanavalin A-like lectins/glucanases"/>
    <property type="match status" value="1"/>
</dbReference>
<dbReference type="PANTHER" id="PTHR23282">
    <property type="entry name" value="APICAL ENDOSOMAL GLYCOPROTEIN PRECURSOR"/>
    <property type="match status" value="1"/>
</dbReference>
<dbReference type="Gene3D" id="2.60.120.200">
    <property type="match status" value="2"/>
</dbReference>
<dbReference type="CDD" id="cd06263">
    <property type="entry name" value="MAM"/>
    <property type="match status" value="1"/>
</dbReference>
<dbReference type="Proteomes" id="UP000271974">
    <property type="component" value="Unassembled WGS sequence"/>
</dbReference>
<keyword evidence="4" id="KW-1185">Reference proteome</keyword>
<name>A0A433U1Q2_ELYCH</name>
<proteinExistence type="predicted"/>
<dbReference type="PANTHER" id="PTHR23282:SF101">
    <property type="entry name" value="MAM DOMAIN-CONTAINING PROTEIN"/>
    <property type="match status" value="1"/>
</dbReference>
<evidence type="ECO:0000259" key="2">
    <source>
        <dbReference type="PROSITE" id="PS50060"/>
    </source>
</evidence>
<dbReference type="GO" id="GO:0016020">
    <property type="term" value="C:membrane"/>
    <property type="evidence" value="ECO:0007669"/>
    <property type="project" value="InterPro"/>
</dbReference>
<dbReference type="PROSITE" id="PS50060">
    <property type="entry name" value="MAM_2"/>
    <property type="match status" value="3"/>
</dbReference>